<evidence type="ECO:0000256" key="4">
    <source>
        <dbReference type="ARBA" id="ARBA00023015"/>
    </source>
</evidence>
<dbReference type="InterPro" id="IPR035642">
    <property type="entry name" value="MraZ_N"/>
</dbReference>
<dbReference type="Pfam" id="PF02381">
    <property type="entry name" value="MraZ"/>
    <property type="match status" value="2"/>
</dbReference>
<evidence type="ECO:0000256" key="2">
    <source>
        <dbReference type="ARBA" id="ARBA00022490"/>
    </source>
</evidence>
<dbReference type="InterPro" id="IPR037914">
    <property type="entry name" value="SpoVT-AbrB_sf"/>
</dbReference>
<keyword evidence="5 7" id="KW-0238">DNA-binding</keyword>
<dbReference type="GO" id="GO:0009295">
    <property type="term" value="C:nucleoid"/>
    <property type="evidence" value="ECO:0007669"/>
    <property type="project" value="UniProtKB-SubCell"/>
</dbReference>
<dbReference type="GO" id="GO:0005737">
    <property type="term" value="C:cytoplasm"/>
    <property type="evidence" value="ECO:0007669"/>
    <property type="project" value="UniProtKB-UniRule"/>
</dbReference>
<dbReference type="InterPro" id="IPR007159">
    <property type="entry name" value="SpoVT-AbrB_dom"/>
</dbReference>
<evidence type="ECO:0000256" key="7">
    <source>
        <dbReference type="HAMAP-Rule" id="MF_01008"/>
    </source>
</evidence>
<keyword evidence="3" id="KW-0677">Repeat</keyword>
<dbReference type="PANTHER" id="PTHR34701">
    <property type="entry name" value="TRANSCRIPTIONAL REGULATOR MRAZ"/>
    <property type="match status" value="1"/>
</dbReference>
<feature type="domain" description="SpoVT-AbrB" evidence="8">
    <location>
        <begin position="96"/>
        <end position="139"/>
    </location>
</feature>
<dbReference type="HAMAP" id="MF_01008">
    <property type="entry name" value="MraZ"/>
    <property type="match status" value="1"/>
</dbReference>
<feature type="domain" description="SpoVT-AbrB" evidence="8">
    <location>
        <begin position="20"/>
        <end position="67"/>
    </location>
</feature>
<evidence type="ECO:0000256" key="5">
    <source>
        <dbReference type="ARBA" id="ARBA00023125"/>
    </source>
</evidence>
<proteinExistence type="inferred from homology"/>
<evidence type="ECO:0000256" key="3">
    <source>
        <dbReference type="ARBA" id="ARBA00022737"/>
    </source>
</evidence>
<dbReference type="GO" id="GO:0003700">
    <property type="term" value="F:DNA-binding transcription factor activity"/>
    <property type="evidence" value="ECO:0007669"/>
    <property type="project" value="UniProtKB-UniRule"/>
</dbReference>
<dbReference type="PROSITE" id="PS51740">
    <property type="entry name" value="SPOVT_ABRB"/>
    <property type="match status" value="2"/>
</dbReference>
<dbReference type="PANTHER" id="PTHR34701:SF1">
    <property type="entry name" value="TRANSCRIPTIONAL REGULATOR MRAZ"/>
    <property type="match status" value="1"/>
</dbReference>
<dbReference type="InterPro" id="IPR038619">
    <property type="entry name" value="MraZ_sf"/>
</dbReference>
<dbReference type="GO" id="GO:2000143">
    <property type="term" value="P:negative regulation of DNA-templated transcription initiation"/>
    <property type="evidence" value="ECO:0007669"/>
    <property type="project" value="TreeGrafter"/>
</dbReference>
<keyword evidence="4 7" id="KW-0805">Transcription regulation</keyword>
<dbReference type="SUPFAM" id="SSF89447">
    <property type="entry name" value="AbrB/MazE/MraZ-like"/>
    <property type="match status" value="1"/>
</dbReference>
<evidence type="ECO:0000313" key="9">
    <source>
        <dbReference type="EMBL" id="CAA7196465.1"/>
    </source>
</evidence>
<dbReference type="Proteomes" id="UP000445144">
    <property type="component" value="Unassembled WGS sequence"/>
</dbReference>
<dbReference type="AlphaFoldDB" id="A0A6N4XBS5"/>
<evidence type="ECO:0000313" key="10">
    <source>
        <dbReference type="Proteomes" id="UP000445144"/>
    </source>
</evidence>
<comment type="similarity">
    <text evidence="7">Belongs to the MraZ family.</text>
</comment>
<dbReference type="InterPro" id="IPR035644">
    <property type="entry name" value="MraZ_C"/>
</dbReference>
<accession>A0A6N4XBS5</accession>
<evidence type="ECO:0000259" key="8">
    <source>
        <dbReference type="PROSITE" id="PS51740"/>
    </source>
</evidence>
<dbReference type="InterPro" id="IPR003444">
    <property type="entry name" value="MraZ"/>
</dbReference>
<evidence type="ECO:0000256" key="6">
    <source>
        <dbReference type="ARBA" id="ARBA00023163"/>
    </source>
</evidence>
<evidence type="ECO:0000256" key="1">
    <source>
        <dbReference type="ARBA" id="ARBA00013860"/>
    </source>
</evidence>
<dbReference type="Gene3D" id="3.40.1550.20">
    <property type="entry name" value="Transcriptional regulator MraZ domain"/>
    <property type="match status" value="1"/>
</dbReference>
<keyword evidence="2 7" id="KW-0963">Cytoplasm</keyword>
<keyword evidence="10" id="KW-1185">Reference proteome</keyword>
<dbReference type="NCBIfam" id="TIGR00242">
    <property type="entry name" value="division/cell wall cluster transcriptional repressor MraZ"/>
    <property type="match status" value="1"/>
</dbReference>
<protein>
    <recommendedName>
        <fullName evidence="1 7">Transcriptional regulator MraZ</fullName>
    </recommendedName>
</protein>
<dbReference type="GO" id="GO:0000976">
    <property type="term" value="F:transcription cis-regulatory region binding"/>
    <property type="evidence" value="ECO:0007669"/>
    <property type="project" value="TreeGrafter"/>
</dbReference>
<sequence length="169" mass="19357">MGIIGNYCIHLSQMENFIGTYECKIDDKGRLKVPSSLIKQMENFDNKVFVVKRSVFQNCLEVYPMNAWEKVMSKINKLNRFIKKNADFIRMFTAGVKTVELDNAGRLQISKDLANFASLHKDIVITSAGELFEIWNKETYEKVISTNEIDFASLAEDVMGSFNEDNHAI</sequence>
<gene>
    <name evidence="7 9" type="primary">mraZ</name>
    <name evidence="9" type="ORF">CHRY9293_02554</name>
</gene>
<dbReference type="InterPro" id="IPR020603">
    <property type="entry name" value="MraZ_dom"/>
</dbReference>
<name>A0A6N4XBS5_9FLAO</name>
<keyword evidence="6 7" id="KW-0804">Transcription</keyword>
<dbReference type="EMBL" id="CACVBR010000024">
    <property type="protein sequence ID" value="CAA7196465.1"/>
    <property type="molecule type" value="Genomic_DNA"/>
</dbReference>
<organism evidence="9 10">
    <name type="scientific">Chryseobacterium potabilaquae</name>
    <dbReference type="NCBI Taxonomy" id="2675057"/>
    <lineage>
        <taxon>Bacteria</taxon>
        <taxon>Pseudomonadati</taxon>
        <taxon>Bacteroidota</taxon>
        <taxon>Flavobacteriia</taxon>
        <taxon>Flavobacteriales</taxon>
        <taxon>Weeksellaceae</taxon>
        <taxon>Chryseobacterium group</taxon>
        <taxon>Chryseobacterium</taxon>
    </lineage>
</organism>
<dbReference type="CDD" id="cd16321">
    <property type="entry name" value="MraZ_C"/>
    <property type="match status" value="1"/>
</dbReference>
<reference evidence="9 10" key="1">
    <citation type="submission" date="2020-01" db="EMBL/GenBank/DDBJ databases">
        <authorList>
            <person name="Rodrigo-Torres L."/>
            <person name="Arahal R. D."/>
            <person name="Lucena T."/>
        </authorList>
    </citation>
    <scope>NUCLEOTIDE SEQUENCE [LARGE SCALE GENOMIC DNA]</scope>
    <source>
        <strain evidence="9 10">CECT 9293</strain>
    </source>
</reference>
<comment type="subcellular location">
    <subcellularLocation>
        <location evidence="7">Cytoplasm</location>
        <location evidence="7">Nucleoid</location>
    </subcellularLocation>
</comment>
<dbReference type="CDD" id="cd16320">
    <property type="entry name" value="MraZ_N"/>
    <property type="match status" value="1"/>
</dbReference>
<comment type="subunit">
    <text evidence="7">Forms oligomers.</text>
</comment>